<dbReference type="PANTHER" id="PTHR43652">
    <property type="entry name" value="BASIC AMINO ACID ANTIPORTER YFCC-RELATED"/>
    <property type="match status" value="1"/>
</dbReference>
<accession>A0ABR6VJL2</accession>
<name>A0ABR6VJL2_9FIRM</name>
<evidence type="ECO:0000256" key="2">
    <source>
        <dbReference type="ARBA" id="ARBA00022475"/>
    </source>
</evidence>
<dbReference type="RefSeq" id="WP_186503766.1">
    <property type="nucleotide sequence ID" value="NZ_JACOGK010000026.1"/>
</dbReference>
<dbReference type="PANTHER" id="PTHR43652:SF2">
    <property type="entry name" value="BASIC AMINO ACID ANTIPORTER YFCC-RELATED"/>
    <property type="match status" value="1"/>
</dbReference>
<feature type="transmembrane region" description="Helical" evidence="6">
    <location>
        <begin position="85"/>
        <end position="102"/>
    </location>
</feature>
<evidence type="ECO:0000313" key="8">
    <source>
        <dbReference type="Proteomes" id="UP000606870"/>
    </source>
</evidence>
<keyword evidence="2" id="KW-1003">Cell membrane</keyword>
<dbReference type="Pfam" id="PF03606">
    <property type="entry name" value="DcuC"/>
    <property type="match status" value="1"/>
</dbReference>
<feature type="transmembrane region" description="Helical" evidence="6">
    <location>
        <begin position="152"/>
        <end position="173"/>
    </location>
</feature>
<dbReference type="Proteomes" id="UP000606870">
    <property type="component" value="Unassembled WGS sequence"/>
</dbReference>
<keyword evidence="4 6" id="KW-1133">Transmembrane helix</keyword>
<dbReference type="EMBL" id="JACOGK010000026">
    <property type="protein sequence ID" value="MBC3537409.1"/>
    <property type="molecule type" value="Genomic_DNA"/>
</dbReference>
<feature type="transmembrane region" description="Helical" evidence="6">
    <location>
        <begin position="21"/>
        <end position="39"/>
    </location>
</feature>
<feature type="transmembrane region" description="Helical" evidence="6">
    <location>
        <begin position="313"/>
        <end position="337"/>
    </location>
</feature>
<proteinExistence type="predicted"/>
<protein>
    <submittedName>
        <fullName evidence="7">YfcC family protein</fullName>
    </submittedName>
</protein>
<comment type="subcellular location">
    <subcellularLocation>
        <location evidence="1">Cell membrane</location>
        <topology evidence="1">Multi-pass membrane protein</topology>
    </subcellularLocation>
</comment>
<feature type="transmembrane region" description="Helical" evidence="6">
    <location>
        <begin position="204"/>
        <end position="222"/>
    </location>
</feature>
<keyword evidence="3 6" id="KW-0812">Transmembrane</keyword>
<feature type="transmembrane region" description="Helical" evidence="6">
    <location>
        <begin position="418"/>
        <end position="440"/>
    </location>
</feature>
<feature type="transmembrane region" description="Helical" evidence="6">
    <location>
        <begin position="122"/>
        <end position="140"/>
    </location>
</feature>
<feature type="transmembrane region" description="Helical" evidence="6">
    <location>
        <begin position="59"/>
        <end position="78"/>
    </location>
</feature>
<evidence type="ECO:0000256" key="3">
    <source>
        <dbReference type="ARBA" id="ARBA00022692"/>
    </source>
</evidence>
<evidence type="ECO:0000256" key="5">
    <source>
        <dbReference type="ARBA" id="ARBA00023136"/>
    </source>
</evidence>
<feature type="transmembrane region" description="Helical" evidence="6">
    <location>
        <begin position="288"/>
        <end position="306"/>
    </location>
</feature>
<evidence type="ECO:0000313" key="7">
    <source>
        <dbReference type="EMBL" id="MBC3537409.1"/>
    </source>
</evidence>
<dbReference type="InterPro" id="IPR018385">
    <property type="entry name" value="C4_dicarb_anaerob_car-like"/>
</dbReference>
<reference evidence="7 8" key="1">
    <citation type="submission" date="2020-08" db="EMBL/GenBank/DDBJ databases">
        <authorList>
            <person name="Liu C."/>
            <person name="Sun Q."/>
        </authorList>
    </citation>
    <scope>NUCLEOTIDE SEQUENCE [LARGE SCALE GENOMIC DNA]</scope>
    <source>
        <strain evidence="7 8">NSJ-59</strain>
    </source>
</reference>
<sequence>MAQETPTLEKKKRSFPHIHEYLVVIAMLLLACVFTYVIPSGEYSKMTNEVGKQVVDPNGFHFIANTPVSPLYMLNMIYEGFVKQAKLIFTMFFIAGGVQMIIDTQSIHALMRILATKYSKTPRMTIIVMMLAFGAMSVPIQMNYFIPFSTVVLMLCLMMGYDAVTAAAVIITASSFGSTCGMLNISTTAIANEMAGLPLYHGMGFRWVGFAGLWLLTTWFICRYAERVRLHPEQSVAYGIPNLVQPGDPESLTVMERRHVLALLVLVGGVVALIIGCSYYKWSYEETGVCFLFTGILAAIAGKMNANQMCNSFVAGCKTIMGACIMIGIARSVAIAMTDGHILDTVVYYIAQGLDSFHPLIQAPMMFWAHTIINFFVTSGSGQANVTMPVFLPVAQLIGMTPETAILALNYGDGLSNYIYPHSSSLMAFLTACGVGYGTWMKFMGKLFGLWFVFASLFMMLAVVVGYE</sequence>
<evidence type="ECO:0000256" key="1">
    <source>
        <dbReference type="ARBA" id="ARBA00004651"/>
    </source>
</evidence>
<comment type="caution">
    <text evidence="7">The sequence shown here is derived from an EMBL/GenBank/DDBJ whole genome shotgun (WGS) entry which is preliminary data.</text>
</comment>
<evidence type="ECO:0000256" key="6">
    <source>
        <dbReference type="SAM" id="Phobius"/>
    </source>
</evidence>
<organism evidence="7 8">
    <name type="scientific">Megasphaera hominis</name>
    <dbReference type="NCBI Taxonomy" id="159836"/>
    <lineage>
        <taxon>Bacteria</taxon>
        <taxon>Bacillati</taxon>
        <taxon>Bacillota</taxon>
        <taxon>Negativicutes</taxon>
        <taxon>Veillonellales</taxon>
        <taxon>Veillonellaceae</taxon>
        <taxon>Megasphaera</taxon>
    </lineage>
</organism>
<keyword evidence="8" id="KW-1185">Reference proteome</keyword>
<feature type="transmembrane region" description="Helical" evidence="6">
    <location>
        <begin position="260"/>
        <end position="282"/>
    </location>
</feature>
<keyword evidence="5 6" id="KW-0472">Membrane</keyword>
<feature type="transmembrane region" description="Helical" evidence="6">
    <location>
        <begin position="447"/>
        <end position="467"/>
    </location>
</feature>
<evidence type="ECO:0000256" key="4">
    <source>
        <dbReference type="ARBA" id="ARBA00022989"/>
    </source>
</evidence>
<dbReference type="InterPro" id="IPR051679">
    <property type="entry name" value="DASS-Related_Transporters"/>
</dbReference>
<gene>
    <name evidence="7" type="ORF">H8J70_09110</name>
</gene>